<dbReference type="InterPro" id="IPR015943">
    <property type="entry name" value="WD40/YVTN_repeat-like_dom_sf"/>
</dbReference>
<dbReference type="EMBL" id="JBEDNZ010000012">
    <property type="protein sequence ID" value="KAL0831661.1"/>
    <property type="molecule type" value="Genomic_DNA"/>
</dbReference>
<evidence type="ECO:0008006" key="4">
    <source>
        <dbReference type="Google" id="ProtNLM"/>
    </source>
</evidence>
<evidence type="ECO:0000313" key="2">
    <source>
        <dbReference type="EMBL" id="KAL0831661.1"/>
    </source>
</evidence>
<name>A0ABD0T0X9_LOXSC</name>
<organism evidence="2 3">
    <name type="scientific">Loxostege sticticalis</name>
    <name type="common">Beet webworm moth</name>
    <dbReference type="NCBI Taxonomy" id="481309"/>
    <lineage>
        <taxon>Eukaryota</taxon>
        <taxon>Metazoa</taxon>
        <taxon>Ecdysozoa</taxon>
        <taxon>Arthropoda</taxon>
        <taxon>Hexapoda</taxon>
        <taxon>Insecta</taxon>
        <taxon>Pterygota</taxon>
        <taxon>Neoptera</taxon>
        <taxon>Endopterygota</taxon>
        <taxon>Lepidoptera</taxon>
        <taxon>Glossata</taxon>
        <taxon>Ditrysia</taxon>
        <taxon>Pyraloidea</taxon>
        <taxon>Crambidae</taxon>
        <taxon>Pyraustinae</taxon>
        <taxon>Loxostege</taxon>
    </lineage>
</organism>
<dbReference type="AlphaFoldDB" id="A0ABD0T0X9"/>
<dbReference type="SUPFAM" id="SSF63829">
    <property type="entry name" value="Calcium-dependent phosphotriesterase"/>
    <property type="match status" value="1"/>
</dbReference>
<proteinExistence type="predicted"/>
<dbReference type="Gene3D" id="2.130.10.10">
    <property type="entry name" value="YVTN repeat-like/Quinoprotein amine dehydrogenase"/>
    <property type="match status" value="1"/>
</dbReference>
<evidence type="ECO:0000313" key="3">
    <source>
        <dbReference type="Proteomes" id="UP001549921"/>
    </source>
</evidence>
<comment type="caution">
    <text evidence="2">The sequence shown here is derived from an EMBL/GenBank/DDBJ whole genome shotgun (WGS) entry which is preliminary data.</text>
</comment>
<evidence type="ECO:0000256" key="1">
    <source>
        <dbReference type="SAM" id="SignalP"/>
    </source>
</evidence>
<accession>A0ABD0T0X9</accession>
<feature type="signal peptide" evidence="1">
    <location>
        <begin position="1"/>
        <end position="18"/>
    </location>
</feature>
<sequence>MNLVILLAVATLVGDNAADECRGFYRVPSEAGQVLKDGVGSPFNLALDRDTNTLFFSNSLYKDEESMYLNLTDGTSRSIRDEVVSGFAHAYDSQHQIVYIGGRNGIFKFDYHTKTAVNMNITNGNIWHMFYRNGLYFSIFSTYRYRTSTFVYKDGKLEHIEELKKSKVISIAVDEDGSLFFVDDEGLKRVKNGQIFTVGDYIVNGFNTDANGKLYFSTPTAIYKLSGVVVKKVASFDRIFGFAIESDRQLIYSEYQSVVRVTLTPDMCVDDKEVEHESSNNTQD</sequence>
<dbReference type="Proteomes" id="UP001549921">
    <property type="component" value="Unassembled WGS sequence"/>
</dbReference>
<keyword evidence="1" id="KW-0732">Signal</keyword>
<gene>
    <name evidence="2" type="ORF">ABMA28_002433</name>
</gene>
<protein>
    <recommendedName>
        <fullName evidence="4">Ommochrome-binding protein-like</fullName>
    </recommendedName>
</protein>
<reference evidence="2 3" key="1">
    <citation type="submission" date="2024-06" db="EMBL/GenBank/DDBJ databases">
        <title>A chromosome-level genome assembly of beet webworm, Loxostege sticticalis.</title>
        <authorList>
            <person name="Zhang Y."/>
        </authorList>
    </citation>
    <scope>NUCLEOTIDE SEQUENCE [LARGE SCALE GENOMIC DNA]</scope>
    <source>
        <strain evidence="2">AQ028</strain>
        <tissue evidence="2">Male pupae</tissue>
    </source>
</reference>
<feature type="chain" id="PRO_5044846901" description="Ommochrome-binding protein-like" evidence="1">
    <location>
        <begin position="19"/>
        <end position="284"/>
    </location>
</feature>